<evidence type="ECO:0000313" key="5">
    <source>
        <dbReference type="Proteomes" id="UP000095751"/>
    </source>
</evidence>
<dbReference type="InParanoid" id="A0A1E7EZ67"/>
<dbReference type="SUPFAM" id="SSF51197">
    <property type="entry name" value="Clavaminate synthase-like"/>
    <property type="match status" value="1"/>
</dbReference>
<dbReference type="GO" id="GO:0046872">
    <property type="term" value="F:metal ion binding"/>
    <property type="evidence" value="ECO:0007669"/>
    <property type="project" value="UniProtKB-KW"/>
</dbReference>
<dbReference type="Pfam" id="PF05721">
    <property type="entry name" value="PhyH"/>
    <property type="match status" value="1"/>
</dbReference>
<reference evidence="4 5" key="1">
    <citation type="submission" date="2016-09" db="EMBL/GenBank/DDBJ databases">
        <title>Extensive genetic diversity and differential bi-allelic expression allows diatom success in the polar Southern Ocean.</title>
        <authorList>
            <consortium name="DOE Joint Genome Institute"/>
            <person name="Mock T."/>
            <person name="Otillar R.P."/>
            <person name="Strauss J."/>
            <person name="Dupont C."/>
            <person name="Frickenhaus S."/>
            <person name="Maumus F."/>
            <person name="Mcmullan M."/>
            <person name="Sanges R."/>
            <person name="Schmutz J."/>
            <person name="Toseland A."/>
            <person name="Valas R."/>
            <person name="Veluchamy A."/>
            <person name="Ward B.J."/>
            <person name="Allen A."/>
            <person name="Barry K."/>
            <person name="Falciatore A."/>
            <person name="Ferrante M."/>
            <person name="Fortunato A.E."/>
            <person name="Gloeckner G."/>
            <person name="Gruber A."/>
            <person name="Hipkin R."/>
            <person name="Janech M."/>
            <person name="Kroth P."/>
            <person name="Leese F."/>
            <person name="Lindquist E."/>
            <person name="Lyon B.R."/>
            <person name="Martin J."/>
            <person name="Mayer C."/>
            <person name="Parker M."/>
            <person name="Quesneville H."/>
            <person name="Raymond J."/>
            <person name="Uhlig C."/>
            <person name="Valentin K.U."/>
            <person name="Worden A.Z."/>
            <person name="Armbrust E.V."/>
            <person name="Bowler C."/>
            <person name="Green B."/>
            <person name="Moulton V."/>
            <person name="Van Oosterhout C."/>
            <person name="Grigoriev I."/>
        </authorList>
    </citation>
    <scope>NUCLEOTIDE SEQUENCE [LARGE SCALE GENOMIC DNA]</scope>
    <source>
        <strain evidence="4 5">CCMP1102</strain>
    </source>
</reference>
<keyword evidence="2" id="KW-0479">Metal-binding</keyword>
<gene>
    <name evidence="4" type="ORF">FRACYDRAFT_160634</name>
</gene>
<evidence type="ECO:0000313" key="4">
    <source>
        <dbReference type="EMBL" id="OEU10843.1"/>
    </source>
</evidence>
<dbReference type="AlphaFoldDB" id="A0A1E7EZ67"/>
<name>A0A1E7EZ67_9STRA</name>
<protein>
    <recommendedName>
        <fullName evidence="6">PhyH-domain-containing protein</fullName>
    </recommendedName>
</protein>
<dbReference type="PANTHER" id="PTHR20883:SF15">
    <property type="entry name" value="PHYTANOYL-COA DIOXYGENASE DOMAIN-CONTAINING PROTEIN 1"/>
    <property type="match status" value="1"/>
</dbReference>
<dbReference type="OrthoDB" id="445007at2759"/>
<dbReference type="EMBL" id="KV784370">
    <property type="protein sequence ID" value="OEU10843.1"/>
    <property type="molecule type" value="Genomic_DNA"/>
</dbReference>
<proteinExistence type="predicted"/>
<feature type="non-terminal residue" evidence="4">
    <location>
        <position position="1"/>
    </location>
</feature>
<evidence type="ECO:0000256" key="2">
    <source>
        <dbReference type="ARBA" id="ARBA00022723"/>
    </source>
</evidence>
<keyword evidence="3" id="KW-0408">Iron</keyword>
<evidence type="ECO:0008006" key="6">
    <source>
        <dbReference type="Google" id="ProtNLM"/>
    </source>
</evidence>
<organism evidence="4 5">
    <name type="scientific">Fragilariopsis cylindrus CCMP1102</name>
    <dbReference type="NCBI Taxonomy" id="635003"/>
    <lineage>
        <taxon>Eukaryota</taxon>
        <taxon>Sar</taxon>
        <taxon>Stramenopiles</taxon>
        <taxon>Ochrophyta</taxon>
        <taxon>Bacillariophyta</taxon>
        <taxon>Bacillariophyceae</taxon>
        <taxon>Bacillariophycidae</taxon>
        <taxon>Bacillariales</taxon>
        <taxon>Bacillariaceae</taxon>
        <taxon>Fragilariopsis</taxon>
    </lineage>
</organism>
<evidence type="ECO:0000256" key="3">
    <source>
        <dbReference type="ARBA" id="ARBA00023004"/>
    </source>
</evidence>
<evidence type="ECO:0000256" key="1">
    <source>
        <dbReference type="ARBA" id="ARBA00001962"/>
    </source>
</evidence>
<dbReference type="Proteomes" id="UP000095751">
    <property type="component" value="Unassembled WGS sequence"/>
</dbReference>
<dbReference type="KEGG" id="fcy:FRACYDRAFT_160634"/>
<comment type="cofactor">
    <cofactor evidence="1">
        <name>Fe cation</name>
        <dbReference type="ChEBI" id="CHEBI:24875"/>
    </cofactor>
</comment>
<dbReference type="Gene3D" id="2.60.120.620">
    <property type="entry name" value="q2cbj1_9rhob like domain"/>
    <property type="match status" value="1"/>
</dbReference>
<keyword evidence="5" id="KW-1185">Reference proteome</keyword>
<feature type="non-terminal residue" evidence="4">
    <location>
        <position position="182"/>
    </location>
</feature>
<sequence>NIHEPFLNYSTSKKLQSLVFSLGYLDPVIAQSMYIFKNPIVGGAVHTHQDSTFLYTTPKQTCLGLWLALDDATLTNGCLWIRPKSHLETLRRQFIRNPLLSDNDEFDDDEDEHEDDKDNEIISSSLNFVPVEVKAGDLVVFCGTLDHFSLPNFSDKQRHTFQLHLVEGPNAGITWSPENWLQ</sequence>
<accession>A0A1E7EZ67</accession>
<dbReference type="PANTHER" id="PTHR20883">
    <property type="entry name" value="PHYTANOYL-COA DIOXYGENASE DOMAIN CONTAINING 1"/>
    <property type="match status" value="1"/>
</dbReference>
<dbReference type="InterPro" id="IPR008775">
    <property type="entry name" value="Phytyl_CoA_dOase-like"/>
</dbReference>